<organism evidence="2 3">
    <name type="scientific">Clonostachys solani</name>
    <dbReference type="NCBI Taxonomy" id="160281"/>
    <lineage>
        <taxon>Eukaryota</taxon>
        <taxon>Fungi</taxon>
        <taxon>Dikarya</taxon>
        <taxon>Ascomycota</taxon>
        <taxon>Pezizomycotina</taxon>
        <taxon>Sordariomycetes</taxon>
        <taxon>Hypocreomycetidae</taxon>
        <taxon>Hypocreales</taxon>
        <taxon>Bionectriaceae</taxon>
        <taxon>Clonostachys</taxon>
    </lineage>
</organism>
<reference evidence="3" key="1">
    <citation type="submission" date="2019-06" db="EMBL/GenBank/DDBJ databases">
        <authorList>
            <person name="Broberg M."/>
        </authorList>
    </citation>
    <scope>NUCLEOTIDE SEQUENCE [LARGE SCALE GENOMIC DNA]</scope>
</reference>
<dbReference type="PANTHER" id="PTHR38116:SF1">
    <property type="entry name" value="BZIP DOMAIN-CONTAINING PROTEIN"/>
    <property type="match status" value="1"/>
</dbReference>
<gene>
    <name evidence="2" type="ORF">CSOL1703_00016082</name>
</gene>
<sequence>MLEPRELAHTALQDLARMAACPDDDPIAPPIVLSDMIQRREIRTVAEDWTGTTDSARRRKLQNRLNQRAYERRKTGRRQSTVSNLQPRNQPKPKWCRVTDGTVTLEILSSSPILQKLEASNRRKPAARCALLQPGVLGALVQFVQKAYEDYILGHPQPWQLSTIIQVNILNALIRNGLTLGVSGHWQRDRAMSPFSRENSSRLILDSCPPSLQPTSLQLTVPHCAWIDLFPIPQMRDNILREYSRVDTDELCADLLDIRPGLEGKANLIVWGDASDPRSWEASSYFLRKWGWMLWGCGEVLDATNYWRQRRGEDQLVF</sequence>
<dbReference type="OrthoDB" id="2245989at2759"/>
<dbReference type="Proteomes" id="UP000775872">
    <property type="component" value="Unassembled WGS sequence"/>
</dbReference>
<feature type="region of interest" description="Disordered" evidence="1">
    <location>
        <begin position="70"/>
        <end position="93"/>
    </location>
</feature>
<dbReference type="AlphaFoldDB" id="A0A9N9Z9C0"/>
<proteinExistence type="predicted"/>
<dbReference type="Pfam" id="PF11905">
    <property type="entry name" value="DUF3425"/>
    <property type="match status" value="1"/>
</dbReference>
<evidence type="ECO:0000256" key="1">
    <source>
        <dbReference type="SAM" id="MobiDB-lite"/>
    </source>
</evidence>
<feature type="compositionally biased region" description="Polar residues" evidence="1">
    <location>
        <begin position="78"/>
        <end position="89"/>
    </location>
</feature>
<dbReference type="InterPro" id="IPR021833">
    <property type="entry name" value="DUF3425"/>
</dbReference>
<evidence type="ECO:0008006" key="4">
    <source>
        <dbReference type="Google" id="ProtNLM"/>
    </source>
</evidence>
<dbReference type="EMBL" id="CABFOC020000039">
    <property type="protein sequence ID" value="CAH0051185.1"/>
    <property type="molecule type" value="Genomic_DNA"/>
</dbReference>
<reference evidence="2 3" key="2">
    <citation type="submission" date="2021-10" db="EMBL/GenBank/DDBJ databases">
        <authorList>
            <person name="Piombo E."/>
        </authorList>
    </citation>
    <scope>NUCLEOTIDE SEQUENCE [LARGE SCALE GENOMIC DNA]</scope>
</reference>
<accession>A0A9N9Z9C0</accession>
<keyword evidence="3" id="KW-1185">Reference proteome</keyword>
<protein>
    <recommendedName>
        <fullName evidence="4">BZIP domain-containing protein</fullName>
    </recommendedName>
</protein>
<name>A0A9N9Z9C0_9HYPO</name>
<evidence type="ECO:0000313" key="2">
    <source>
        <dbReference type="EMBL" id="CAH0051185.1"/>
    </source>
</evidence>
<comment type="caution">
    <text evidence="2">The sequence shown here is derived from an EMBL/GenBank/DDBJ whole genome shotgun (WGS) entry which is preliminary data.</text>
</comment>
<evidence type="ECO:0000313" key="3">
    <source>
        <dbReference type="Proteomes" id="UP000775872"/>
    </source>
</evidence>
<dbReference type="PANTHER" id="PTHR38116">
    <property type="entry name" value="CHROMOSOME 7, WHOLE GENOME SHOTGUN SEQUENCE"/>
    <property type="match status" value="1"/>
</dbReference>